<dbReference type="AlphaFoldDB" id="A0A366M0J9"/>
<sequence>MAILTTLLAYLTLVAVGAVAGVFYAFSVSVMRALDAIDAREAARAMRSVNRKILNPLFLGPFMGAPVLAAATGGLLLALGRSEAAFAFFAAAAVYAFGTFLPTVVINVPMNEALERATVPDDAGPAATLWAGYSPRWTRWNTIRTVFSVASLVLAGLGLYLWGTAV</sequence>
<evidence type="ECO:0000256" key="1">
    <source>
        <dbReference type="SAM" id="Phobius"/>
    </source>
</evidence>
<reference evidence="2 3" key="1">
    <citation type="submission" date="2018-06" db="EMBL/GenBank/DDBJ databases">
        <title>Sphaerisporangium craniellae sp. nov., isolated from a marine sponge in the South China Sea.</title>
        <authorList>
            <person name="Li L."/>
        </authorList>
    </citation>
    <scope>NUCLEOTIDE SEQUENCE [LARGE SCALE GENOMIC DNA]</scope>
    <source>
        <strain evidence="2 3">LHW63015</strain>
    </source>
</reference>
<comment type="caution">
    <text evidence="2">The sequence shown here is derived from an EMBL/GenBank/DDBJ whole genome shotgun (WGS) entry which is preliminary data.</text>
</comment>
<dbReference type="Pfam" id="PF08592">
    <property type="entry name" value="Anthrone_oxy"/>
    <property type="match status" value="1"/>
</dbReference>
<keyword evidence="1" id="KW-1133">Transmembrane helix</keyword>
<feature type="transmembrane region" description="Helical" evidence="1">
    <location>
        <begin position="145"/>
        <end position="163"/>
    </location>
</feature>
<proteinExistence type="predicted"/>
<evidence type="ECO:0000313" key="2">
    <source>
        <dbReference type="EMBL" id="RBQ19313.1"/>
    </source>
</evidence>
<protein>
    <recommendedName>
        <fullName evidence="4">DUF1772 domain-containing protein</fullName>
    </recommendedName>
</protein>
<feature type="transmembrane region" description="Helical" evidence="1">
    <location>
        <begin position="6"/>
        <end position="34"/>
    </location>
</feature>
<evidence type="ECO:0008006" key="4">
    <source>
        <dbReference type="Google" id="ProtNLM"/>
    </source>
</evidence>
<feature type="transmembrane region" description="Helical" evidence="1">
    <location>
        <begin position="54"/>
        <end position="79"/>
    </location>
</feature>
<feature type="transmembrane region" description="Helical" evidence="1">
    <location>
        <begin position="85"/>
        <end position="106"/>
    </location>
</feature>
<keyword evidence="1" id="KW-0472">Membrane</keyword>
<evidence type="ECO:0000313" key="3">
    <source>
        <dbReference type="Proteomes" id="UP000253303"/>
    </source>
</evidence>
<dbReference type="EMBL" id="QMEY01000005">
    <property type="protein sequence ID" value="RBQ19313.1"/>
    <property type="molecule type" value="Genomic_DNA"/>
</dbReference>
<accession>A0A366M0J9</accession>
<organism evidence="2 3">
    <name type="scientific">Spongiactinospora rosea</name>
    <dbReference type="NCBI Taxonomy" id="2248750"/>
    <lineage>
        <taxon>Bacteria</taxon>
        <taxon>Bacillati</taxon>
        <taxon>Actinomycetota</taxon>
        <taxon>Actinomycetes</taxon>
        <taxon>Streptosporangiales</taxon>
        <taxon>Streptosporangiaceae</taxon>
        <taxon>Spongiactinospora</taxon>
    </lineage>
</organism>
<dbReference type="InterPro" id="IPR013901">
    <property type="entry name" value="Anthrone_oxy"/>
</dbReference>
<dbReference type="Proteomes" id="UP000253303">
    <property type="component" value="Unassembled WGS sequence"/>
</dbReference>
<dbReference type="OrthoDB" id="428263at2"/>
<name>A0A366M0J9_9ACTN</name>
<gene>
    <name evidence="2" type="ORF">DP939_15400</name>
</gene>
<keyword evidence="3" id="KW-1185">Reference proteome</keyword>
<keyword evidence="1" id="KW-0812">Transmembrane</keyword>
<dbReference type="RefSeq" id="WP_113981373.1">
    <property type="nucleotide sequence ID" value="NZ_QMEY01000005.1"/>
</dbReference>